<proteinExistence type="predicted"/>
<reference evidence="1" key="1">
    <citation type="submission" date="2016-08" db="EMBL/GenBank/DDBJ databases">
        <authorList>
            <person name="Ngugi D.K."/>
            <person name="Miyake S."/>
            <person name="Stingl U."/>
        </authorList>
    </citation>
    <scope>NUCLEOTIDE SEQUENCE</scope>
    <source>
        <strain evidence="1">SCG-D08WGA-EpuloA1</strain>
    </source>
</reference>
<evidence type="ECO:0000313" key="2">
    <source>
        <dbReference type="Proteomes" id="UP000188637"/>
    </source>
</evidence>
<keyword evidence="2" id="KW-1185">Reference proteome</keyword>
<name>A0ACC8XHI2_9FIRM</name>
<gene>
    <name evidence="1" type="ORF">AN640_06555</name>
</gene>
<evidence type="ECO:0000313" key="1">
    <source>
        <dbReference type="EMBL" id="ONI43253.1"/>
    </source>
</evidence>
<organism evidence="1 2">
    <name type="scientific">Candidatus Epulonipiscium fishelsonii</name>
    <dbReference type="NCBI Taxonomy" id="77094"/>
    <lineage>
        <taxon>Bacteria</taxon>
        <taxon>Bacillati</taxon>
        <taxon>Bacillota</taxon>
        <taxon>Clostridia</taxon>
        <taxon>Lachnospirales</taxon>
        <taxon>Lachnospiraceae</taxon>
        <taxon>Candidatus Epulonipiscium</taxon>
    </lineage>
</organism>
<dbReference type="Proteomes" id="UP000188637">
    <property type="component" value="Unassembled WGS sequence"/>
</dbReference>
<comment type="caution">
    <text evidence="1">The sequence shown here is derived from an EMBL/GenBank/DDBJ whole genome shotgun (WGS) entry which is preliminary data.</text>
</comment>
<protein>
    <submittedName>
        <fullName evidence="1">UDP-N-acetylenolpyruvoylglucosamine reductase</fullName>
    </submittedName>
</protein>
<sequence length="304" mass="33658">MDNKQLILKMLKNFLQEEQIKVDEPISKHTTFKIGGKASLWLTPQNFEQISDIIKLCNNMNVDYYIFGNGSNILAKDEGYDGVIIQIFNNLNKINLEGNTITAQAGILLSKVAKLAELNSLCGFEFAYGIPGTVGGAVVMNAGAYDGEIKNVIKSTKVMDRQGNILVLLKDDLELGYRTSIILKKNYIVLEVTLELQSGNKDEIIAKMRDFTKKRKDKQPLEYPSAGSTFKRPEGHFAGKLIMDSGLSGFSIGGAQVSPKHCGFVINTGGATYKDIMDLVNYIQTSIKDKYEVNLELEVKIIGE</sequence>
<accession>A0ACC8XHI2</accession>
<dbReference type="EMBL" id="LJHD01000154">
    <property type="protein sequence ID" value="ONI43253.1"/>
    <property type="molecule type" value="Genomic_DNA"/>
</dbReference>